<evidence type="ECO:0008006" key="4">
    <source>
        <dbReference type="Google" id="ProtNLM"/>
    </source>
</evidence>
<evidence type="ECO:0000313" key="3">
    <source>
        <dbReference type="Proteomes" id="UP001142057"/>
    </source>
</evidence>
<dbReference type="Proteomes" id="UP001142057">
    <property type="component" value="Unassembled WGS sequence"/>
</dbReference>
<keyword evidence="3" id="KW-1185">Reference proteome</keyword>
<protein>
    <recommendedName>
        <fullName evidence="4">DUF4595 domain-containing protein</fullName>
    </recommendedName>
</protein>
<name>A0ABT2ID97_9FLAO</name>
<comment type="caution">
    <text evidence="2">The sequence shown here is derived from an EMBL/GenBank/DDBJ whole genome shotgun (WGS) entry which is preliminary data.</text>
</comment>
<reference evidence="2" key="1">
    <citation type="submission" date="2022-08" db="EMBL/GenBank/DDBJ databases">
        <title>Chryseobacterium antibioticum,isolated from the rhizosphere soil of Pyrola in Tibet.</title>
        <authorList>
            <person name="Kan Y."/>
        </authorList>
    </citation>
    <scope>NUCLEOTIDE SEQUENCE</scope>
    <source>
        <strain evidence="2">Pc2-12</strain>
    </source>
</reference>
<accession>A0ABT2ID97</accession>
<dbReference type="EMBL" id="JANZQH010000001">
    <property type="protein sequence ID" value="MCT2406591.1"/>
    <property type="molecule type" value="Genomic_DNA"/>
</dbReference>
<keyword evidence="1" id="KW-0732">Signal</keyword>
<feature type="chain" id="PRO_5046035158" description="DUF4595 domain-containing protein" evidence="1">
    <location>
        <begin position="22"/>
        <end position="224"/>
    </location>
</feature>
<proteinExistence type="predicted"/>
<evidence type="ECO:0000256" key="1">
    <source>
        <dbReference type="SAM" id="SignalP"/>
    </source>
</evidence>
<dbReference type="PROSITE" id="PS51257">
    <property type="entry name" value="PROKAR_LIPOPROTEIN"/>
    <property type="match status" value="1"/>
</dbReference>
<organism evidence="2 3">
    <name type="scientific">Chryseobacterium pyrolae</name>
    <dbReference type="NCBI Taxonomy" id="2987481"/>
    <lineage>
        <taxon>Bacteria</taxon>
        <taxon>Pseudomonadati</taxon>
        <taxon>Bacteroidota</taxon>
        <taxon>Flavobacteriia</taxon>
        <taxon>Flavobacteriales</taxon>
        <taxon>Weeksellaceae</taxon>
        <taxon>Chryseobacterium group</taxon>
        <taxon>Chryseobacterium</taxon>
    </lineage>
</organism>
<evidence type="ECO:0000313" key="2">
    <source>
        <dbReference type="EMBL" id="MCT2406591.1"/>
    </source>
</evidence>
<gene>
    <name evidence="2" type="ORF">NZD88_03355</name>
</gene>
<dbReference type="RefSeq" id="WP_259827425.1">
    <property type="nucleotide sequence ID" value="NZ_JANZQH010000001.1"/>
</dbReference>
<sequence>MRKLKAVLALSVLLSSLSCQSDQMNEEVMSGENVQTKVAYKIDGKTTTMTYNSKKEVVKDDQFYSLKNYLESTTTYDYLQFAGSKEVQLRTKLATQKPAAKGVITRVCSGWYKLYDKNGNLLLERHLSEGNEYMDDIGFVNNENLALKNTYFIQASNCLLYLTAAKYVGFPSNKWTFNSVNEFIDSRQKTGYYFLSPSPSINGHFVPAGELYSIKGTYHCYVSA</sequence>
<feature type="signal peptide" evidence="1">
    <location>
        <begin position="1"/>
        <end position="21"/>
    </location>
</feature>